<dbReference type="GO" id="GO:0008168">
    <property type="term" value="F:methyltransferase activity"/>
    <property type="evidence" value="ECO:0007669"/>
    <property type="project" value="UniProtKB-KW"/>
</dbReference>
<evidence type="ECO:0000256" key="1">
    <source>
        <dbReference type="ARBA" id="ARBA00022691"/>
    </source>
</evidence>
<dbReference type="InterPro" id="IPR036414">
    <property type="entry name" value="YaeB_N_sf"/>
</dbReference>
<dbReference type="InterPro" id="IPR041369">
    <property type="entry name" value="TrmO_C"/>
</dbReference>
<dbReference type="InterPro" id="IPR036413">
    <property type="entry name" value="YaeB-like_sf"/>
</dbReference>
<accession>A0A6B8WQY0</accession>
<dbReference type="InterPro" id="IPR023368">
    <property type="entry name" value="UPF0066_cons_site"/>
</dbReference>
<name>A0A6B8WQY0_9CORY</name>
<evidence type="ECO:0000259" key="3">
    <source>
        <dbReference type="PROSITE" id="PS51668"/>
    </source>
</evidence>
<reference evidence="4 5" key="1">
    <citation type="submission" date="2019-11" db="EMBL/GenBank/DDBJ databases">
        <title>Complete genome sequence of Corynebacterium kalinowskii 1959, a novel Corynebacterium species isolated from soil of a small paddock in Vilsendorf, Germany.</title>
        <authorList>
            <person name="Schaffert L."/>
            <person name="Ruwe M."/>
            <person name="Milse J."/>
            <person name="Hanuschka K."/>
            <person name="Ortseifen V."/>
            <person name="Droste J."/>
            <person name="Brandt D."/>
            <person name="Schlueter L."/>
            <person name="Kutter Y."/>
            <person name="Vinke S."/>
            <person name="Viehoefer P."/>
            <person name="Jacob L."/>
            <person name="Luebke N.-C."/>
            <person name="Schulte-Berndt E."/>
            <person name="Hain C."/>
            <person name="Linder M."/>
            <person name="Schmidt P."/>
            <person name="Wollenschlaeger L."/>
            <person name="Luttermann T."/>
            <person name="Thieme E."/>
            <person name="Hassa J."/>
            <person name="Haak M."/>
            <person name="Wittchen M."/>
            <person name="Mentz A."/>
            <person name="Persicke M."/>
            <person name="Busche T."/>
            <person name="Ruckert C."/>
        </authorList>
    </citation>
    <scope>NUCLEOTIDE SEQUENCE [LARGE SCALE GENOMIC DNA]</scope>
    <source>
        <strain evidence="4 5">2039</strain>
    </source>
</reference>
<sequence length="219" mass="24091">MSVIARVRSDFGQKFGVPRQSGLVADLRASIIFEPEFRNADAVSGLEGFSHLWLIWAFSENADREPRPTVRPPRLQGERIGVFATRSPHRPNPIGLSSVAIEGIVEDPELGPIITISGADLVDDTPIFDIKPYIATDSHPEAEHGFTSRHTGYRLKVEIPEGLGHELPASKMDALIGVLSEDPRPHYHHDATRRYGLNFAGMDIKFTVEGHTLTVLGIG</sequence>
<dbReference type="Gene3D" id="3.30.2310.10">
    <property type="entry name" value="YaeB-like"/>
    <property type="match status" value="1"/>
</dbReference>
<keyword evidence="1" id="KW-0949">S-adenosyl-L-methionine</keyword>
<dbReference type="EMBL" id="CP046455">
    <property type="protein sequence ID" value="QGU08658.1"/>
    <property type="molecule type" value="Genomic_DNA"/>
</dbReference>
<dbReference type="InterPro" id="IPR023370">
    <property type="entry name" value="TrmO-like_N"/>
</dbReference>
<dbReference type="AlphaFoldDB" id="A0A6B8WQY0"/>
<evidence type="ECO:0000256" key="2">
    <source>
        <dbReference type="ARBA" id="ARBA00033753"/>
    </source>
</evidence>
<evidence type="ECO:0000313" key="4">
    <source>
        <dbReference type="EMBL" id="QGU08658.1"/>
    </source>
</evidence>
<dbReference type="PROSITE" id="PS51668">
    <property type="entry name" value="TSAA_2"/>
    <property type="match status" value="1"/>
</dbReference>
<dbReference type="EC" id="2.1.1.-" evidence="4"/>
<dbReference type="NCBIfam" id="TIGR00104">
    <property type="entry name" value="tRNA_TsaA"/>
    <property type="match status" value="1"/>
</dbReference>
<dbReference type="SUPFAM" id="SSF118196">
    <property type="entry name" value="YaeB-like"/>
    <property type="match status" value="1"/>
</dbReference>
<dbReference type="PROSITE" id="PS01318">
    <property type="entry name" value="TSAA_1"/>
    <property type="match status" value="1"/>
</dbReference>
<dbReference type="Gene3D" id="2.40.30.70">
    <property type="entry name" value="YaeB-like"/>
    <property type="match status" value="1"/>
</dbReference>
<dbReference type="Proteomes" id="UP000424462">
    <property type="component" value="Chromosome"/>
</dbReference>
<feature type="domain" description="TsaA-like" evidence="3">
    <location>
        <begin position="1"/>
        <end position="142"/>
    </location>
</feature>
<dbReference type="InterPro" id="IPR040372">
    <property type="entry name" value="YaeB-like"/>
</dbReference>
<evidence type="ECO:0000313" key="5">
    <source>
        <dbReference type="Proteomes" id="UP000424462"/>
    </source>
</evidence>
<keyword evidence="4" id="KW-0489">Methyltransferase</keyword>
<protein>
    <submittedName>
        <fullName evidence="4">Putative tRNA (Adenine(37)-N6)-methyltransferase</fullName>
        <ecNumber evidence="4">2.1.1.-</ecNumber>
    </submittedName>
</protein>
<dbReference type="PANTHER" id="PTHR12818:SF0">
    <property type="entry name" value="TRNA (ADENINE(37)-N6)-METHYLTRANSFERASE"/>
    <property type="match status" value="1"/>
</dbReference>
<comment type="similarity">
    <text evidence="2">Belongs to the tRNA methyltransferase O family.</text>
</comment>
<dbReference type="Pfam" id="PF18389">
    <property type="entry name" value="TrmO_C"/>
    <property type="match status" value="1"/>
</dbReference>
<dbReference type="KEGG" id="cok:COCCU_13840"/>
<dbReference type="RefSeq" id="WP_156232338.1">
    <property type="nucleotide sequence ID" value="NZ_CP046455.1"/>
</dbReference>
<dbReference type="PANTHER" id="PTHR12818">
    <property type="entry name" value="TRNA (ADENINE(37)-N6)-METHYLTRANSFERASE"/>
    <property type="match status" value="1"/>
</dbReference>
<keyword evidence="4" id="KW-0808">Transferase</keyword>
<dbReference type="GO" id="GO:0032259">
    <property type="term" value="P:methylation"/>
    <property type="evidence" value="ECO:0007669"/>
    <property type="project" value="UniProtKB-KW"/>
</dbReference>
<gene>
    <name evidence="4" type="primary">tsaA</name>
    <name evidence="4" type="ORF">COCCU_13840</name>
</gene>
<proteinExistence type="inferred from homology"/>
<organism evidence="4 5">
    <name type="scientific">Corynebacterium occultum</name>
    <dbReference type="NCBI Taxonomy" id="2675219"/>
    <lineage>
        <taxon>Bacteria</taxon>
        <taxon>Bacillati</taxon>
        <taxon>Actinomycetota</taxon>
        <taxon>Actinomycetes</taxon>
        <taxon>Mycobacteriales</taxon>
        <taxon>Corynebacteriaceae</taxon>
        <taxon>Corynebacterium</taxon>
    </lineage>
</organism>
<keyword evidence="5" id="KW-1185">Reference proteome</keyword>
<dbReference type="Pfam" id="PF01980">
    <property type="entry name" value="TrmO_N"/>
    <property type="match status" value="1"/>
</dbReference>
<dbReference type="CDD" id="cd09281">
    <property type="entry name" value="UPF0066"/>
    <property type="match status" value="1"/>
</dbReference>